<comment type="caution">
    <text evidence="2">The sequence shown here is derived from an EMBL/GenBank/DDBJ whole genome shotgun (WGS) entry which is preliminary data.</text>
</comment>
<proteinExistence type="predicted"/>
<dbReference type="GO" id="GO:0015234">
    <property type="term" value="F:thiamine transmembrane transporter activity"/>
    <property type="evidence" value="ECO:0007669"/>
    <property type="project" value="InterPro"/>
</dbReference>
<dbReference type="AlphaFoldDB" id="A0A9D1YD85"/>
<evidence type="ECO:0000313" key="2">
    <source>
        <dbReference type="EMBL" id="HIY26821.1"/>
    </source>
</evidence>
<keyword evidence="1" id="KW-0472">Membrane</keyword>
<reference evidence="2" key="2">
    <citation type="submission" date="2021-04" db="EMBL/GenBank/DDBJ databases">
        <authorList>
            <person name="Gilroy R."/>
        </authorList>
    </citation>
    <scope>NUCLEOTIDE SEQUENCE</scope>
    <source>
        <strain evidence="2">1282</strain>
    </source>
</reference>
<feature type="transmembrane region" description="Helical" evidence="1">
    <location>
        <begin position="12"/>
        <end position="29"/>
    </location>
</feature>
<reference evidence="2" key="1">
    <citation type="journal article" date="2021" name="PeerJ">
        <title>Extensive microbial diversity within the chicken gut microbiome revealed by metagenomics and culture.</title>
        <authorList>
            <person name="Gilroy R."/>
            <person name="Ravi A."/>
            <person name="Getino M."/>
            <person name="Pursley I."/>
            <person name="Horton D.L."/>
            <person name="Alikhan N.F."/>
            <person name="Baker D."/>
            <person name="Gharbi K."/>
            <person name="Hall N."/>
            <person name="Watson M."/>
            <person name="Adriaenssens E.M."/>
            <person name="Foster-Nyarko E."/>
            <person name="Jarju S."/>
            <person name="Secka A."/>
            <person name="Antonio M."/>
            <person name="Oren A."/>
            <person name="Chaudhuri R.R."/>
            <person name="La Ragione R."/>
            <person name="Hildebrand F."/>
            <person name="Pallen M.J."/>
        </authorList>
    </citation>
    <scope>NUCLEOTIDE SEQUENCE</scope>
    <source>
        <strain evidence="2">1282</strain>
    </source>
</reference>
<feature type="transmembrane region" description="Helical" evidence="1">
    <location>
        <begin position="35"/>
        <end position="53"/>
    </location>
</feature>
<evidence type="ECO:0000256" key="1">
    <source>
        <dbReference type="SAM" id="Phobius"/>
    </source>
</evidence>
<keyword evidence="1" id="KW-1133">Transmembrane helix</keyword>
<evidence type="ECO:0000313" key="3">
    <source>
        <dbReference type="Proteomes" id="UP000823915"/>
    </source>
</evidence>
<gene>
    <name evidence="2" type="ORF">H9838_06570</name>
</gene>
<dbReference type="GO" id="GO:0005886">
    <property type="term" value="C:plasma membrane"/>
    <property type="evidence" value="ECO:0007669"/>
    <property type="project" value="InterPro"/>
</dbReference>
<keyword evidence="1" id="KW-0812">Transmembrane</keyword>
<dbReference type="Pfam" id="PF09515">
    <property type="entry name" value="Thia_YuaJ"/>
    <property type="match status" value="1"/>
</dbReference>
<name>A0A9D1YD85_9FIRM</name>
<dbReference type="Gene3D" id="1.10.1760.20">
    <property type="match status" value="1"/>
</dbReference>
<protein>
    <submittedName>
        <fullName evidence="2">Energy-coupled thiamine transporter ThiT</fullName>
    </submittedName>
</protein>
<sequence>MTNTASSKRIFNLVLGGVMVAMATVLGFIKLYDAPYGGSITVCSMLPILFFGYRCGLKWGLGAGFVNSVLQLLLGMSALKGVSAGVLVGSIFLDYLIAFTVLGLAGMFRGKIKNDALAFTLGSLVAMLLRYLCSFLSGWLLWVDVVEDAGYMQEVIGAYIPALSGLTGNTLAIVYSLVYNGVYMIPEIILTCVVGFLLVQFAGNQILDKKDQ</sequence>
<organism evidence="2 3">
    <name type="scientific">Candidatus Acutalibacter pullistercoris</name>
    <dbReference type="NCBI Taxonomy" id="2838418"/>
    <lineage>
        <taxon>Bacteria</taxon>
        <taxon>Bacillati</taxon>
        <taxon>Bacillota</taxon>
        <taxon>Clostridia</taxon>
        <taxon>Eubacteriales</taxon>
        <taxon>Acutalibacteraceae</taxon>
        <taxon>Acutalibacter</taxon>
    </lineage>
</organism>
<dbReference type="EMBL" id="DXDU01000107">
    <property type="protein sequence ID" value="HIY26821.1"/>
    <property type="molecule type" value="Genomic_DNA"/>
</dbReference>
<feature type="transmembrane region" description="Helical" evidence="1">
    <location>
        <begin position="85"/>
        <end position="105"/>
    </location>
</feature>
<dbReference type="Proteomes" id="UP000823915">
    <property type="component" value="Unassembled WGS sequence"/>
</dbReference>
<accession>A0A9D1YD85</accession>
<feature type="transmembrane region" description="Helical" evidence="1">
    <location>
        <begin position="60"/>
        <end position="79"/>
    </location>
</feature>
<feature type="transmembrane region" description="Helical" evidence="1">
    <location>
        <begin position="182"/>
        <end position="202"/>
    </location>
</feature>
<feature type="transmembrane region" description="Helical" evidence="1">
    <location>
        <begin position="117"/>
        <end position="143"/>
    </location>
</feature>
<dbReference type="InterPro" id="IPR012651">
    <property type="entry name" value="Thia_Transptr_ThiT"/>
</dbReference>
<feature type="transmembrane region" description="Helical" evidence="1">
    <location>
        <begin position="155"/>
        <end position="175"/>
    </location>
</feature>